<dbReference type="GO" id="GO:0004500">
    <property type="term" value="F:dopamine beta-monooxygenase activity"/>
    <property type="evidence" value="ECO:0007669"/>
    <property type="project" value="InterPro"/>
</dbReference>
<evidence type="ECO:0000256" key="1">
    <source>
        <dbReference type="ARBA" id="ARBA00010676"/>
    </source>
</evidence>
<evidence type="ECO:0000259" key="5">
    <source>
        <dbReference type="PROSITE" id="PS50836"/>
    </source>
</evidence>
<dbReference type="Pfam" id="PF03351">
    <property type="entry name" value="DOMON"/>
    <property type="match status" value="1"/>
</dbReference>
<dbReference type="Pfam" id="PF01082">
    <property type="entry name" value="Cu2_monooxygen"/>
    <property type="match status" value="1"/>
</dbReference>
<comment type="similarity">
    <text evidence="1">Belongs to the copper type II ascorbate-dependent monooxygenase family.</text>
</comment>
<keyword evidence="4" id="KW-0732">Signal</keyword>
<feature type="signal peptide" evidence="4">
    <location>
        <begin position="1"/>
        <end position="18"/>
    </location>
</feature>
<dbReference type="InterPro" id="IPR005018">
    <property type="entry name" value="DOMON_domain"/>
</dbReference>
<dbReference type="GO" id="GO:0030667">
    <property type="term" value="C:secretory granule membrane"/>
    <property type="evidence" value="ECO:0007669"/>
    <property type="project" value="TreeGrafter"/>
</dbReference>
<dbReference type="GO" id="GO:0042421">
    <property type="term" value="P:norepinephrine biosynthetic process"/>
    <property type="evidence" value="ECO:0007669"/>
    <property type="project" value="TreeGrafter"/>
</dbReference>
<dbReference type="GO" id="GO:0005507">
    <property type="term" value="F:copper ion binding"/>
    <property type="evidence" value="ECO:0007669"/>
    <property type="project" value="InterPro"/>
</dbReference>
<comment type="caution">
    <text evidence="6">The sequence shown here is derived from an EMBL/GenBank/DDBJ whole genome shotgun (WGS) entry which is preliminary data.</text>
</comment>
<dbReference type="PANTHER" id="PTHR10157">
    <property type="entry name" value="DOPAMINE BETA HYDROXYLASE RELATED"/>
    <property type="match status" value="1"/>
</dbReference>
<dbReference type="InterPro" id="IPR045266">
    <property type="entry name" value="DOH_DOMON"/>
</dbReference>
<dbReference type="InterPro" id="IPR000323">
    <property type="entry name" value="Cu2_ascorb_mOase_N"/>
</dbReference>
<sequence length="645" mass="73255">MVRALLLPLACFIISVQAQTIWDRTLVMNKDLKVEIRWNTTETDEDGGELDFEIFAPTSGYIGVGFSGNGAMRGSDIVVGWVDAQGQGHLKDFHGIGNEIPVLDKEQNYELIEASETPEGTTIRFRRKLTTCDEDDFQITNNTARVMWSFGKDDPKISGDSVIFGYHGADNRGVKSVYMLDPPLIAPFPDQIPDPDPSIQHWDVRANNVTHSESTLYHCSIVKFPKHQKKHHMIGYRPLIAPEKQKFVHHIVLYECVVPDELGGTAATFEKHLDHEGGRCYSPNMPPEWFKSCVGFFLSWVSGGEGEMFPEHVGSPIGLESGASTYFMFEIHYDNPKGVPVTDNSGVRIFYTDNLRENDGNVLLVSYRITPFLLIPPKQERFTTVGICSRECTEATFPKEGIKVVSVLLHAHLAARSLRLRHFRNGTELKPIADDKSYDFNYQQTRFFREEVTVLPGDELVTECDFNTEDRGRSTLGGLSTKEEMCQSFVMYYPRVEVALCSSQYEFDNFFHNLGIDNVTGEVFSAMNVPYNPNLWSKEKQKFEPTDNAKDLESLGGGKNFTDVFDLMNIEAPERLKNKSVGDYLQSVDWKNNRLSKKLQRRWQKGKHYAYCTAHGRKRIPLKEFVIDYPKYAKKPPQVDEVCAA</sequence>
<evidence type="ECO:0000313" key="6">
    <source>
        <dbReference type="EMBL" id="CAG7837875.1"/>
    </source>
</evidence>
<dbReference type="OrthoDB" id="10003276at2759"/>
<dbReference type="GO" id="GO:0042420">
    <property type="term" value="P:dopamine catabolic process"/>
    <property type="evidence" value="ECO:0007669"/>
    <property type="project" value="TreeGrafter"/>
</dbReference>
<reference evidence="6" key="1">
    <citation type="submission" date="2021-06" db="EMBL/GenBank/DDBJ databases">
        <authorList>
            <person name="Hodson N. C."/>
            <person name="Mongue J. A."/>
            <person name="Jaron S. K."/>
        </authorList>
    </citation>
    <scope>NUCLEOTIDE SEQUENCE</scope>
</reference>
<protein>
    <recommendedName>
        <fullName evidence="5">DOMON domain-containing protein</fullName>
    </recommendedName>
</protein>
<gene>
    <name evidence="6" type="ORF">AFUS01_LOCUS46918</name>
</gene>
<feature type="chain" id="PRO_5035315807" description="DOMON domain-containing protein" evidence="4">
    <location>
        <begin position="19"/>
        <end position="645"/>
    </location>
</feature>
<dbReference type="AlphaFoldDB" id="A0A8J2MFB8"/>
<dbReference type="EMBL" id="CAJVCH010571570">
    <property type="protein sequence ID" value="CAG7837875.1"/>
    <property type="molecule type" value="Genomic_DNA"/>
</dbReference>
<evidence type="ECO:0000313" key="7">
    <source>
        <dbReference type="Proteomes" id="UP000708208"/>
    </source>
</evidence>
<dbReference type="Proteomes" id="UP000708208">
    <property type="component" value="Unassembled WGS sequence"/>
</dbReference>
<proteinExistence type="inferred from homology"/>
<evidence type="ECO:0000256" key="4">
    <source>
        <dbReference type="SAM" id="SignalP"/>
    </source>
</evidence>
<dbReference type="SMART" id="SM00664">
    <property type="entry name" value="DoH"/>
    <property type="match status" value="1"/>
</dbReference>
<evidence type="ECO:0000256" key="3">
    <source>
        <dbReference type="ARBA" id="ARBA00023180"/>
    </source>
</evidence>
<dbReference type="Pfam" id="PF03712">
    <property type="entry name" value="Cu2_monoox_C"/>
    <property type="match status" value="1"/>
</dbReference>
<dbReference type="InterPro" id="IPR000945">
    <property type="entry name" value="DBH-like"/>
</dbReference>
<dbReference type="CDD" id="cd09631">
    <property type="entry name" value="DOMON_DOH"/>
    <property type="match status" value="1"/>
</dbReference>
<dbReference type="PROSITE" id="PS50836">
    <property type="entry name" value="DOMON"/>
    <property type="match status" value="1"/>
</dbReference>
<dbReference type="GO" id="GO:0005615">
    <property type="term" value="C:extracellular space"/>
    <property type="evidence" value="ECO:0007669"/>
    <property type="project" value="TreeGrafter"/>
</dbReference>
<dbReference type="PANTHER" id="PTHR10157:SF23">
    <property type="entry name" value="MOXD1 HOMOLOG 1"/>
    <property type="match status" value="1"/>
</dbReference>
<dbReference type="InterPro" id="IPR024548">
    <property type="entry name" value="Cu2_monoox_C"/>
</dbReference>
<feature type="domain" description="DOMON" evidence="5">
    <location>
        <begin position="32"/>
        <end position="151"/>
    </location>
</feature>
<dbReference type="GO" id="GO:0006589">
    <property type="term" value="P:octopamine biosynthetic process"/>
    <property type="evidence" value="ECO:0007669"/>
    <property type="project" value="TreeGrafter"/>
</dbReference>
<accession>A0A8J2MFB8</accession>
<dbReference type="FunFam" id="2.60.120.230:FF:000001">
    <property type="entry name" value="Monooxygenase, DBH-like 1"/>
    <property type="match status" value="1"/>
</dbReference>
<name>A0A8J2MFB8_9HEXA</name>
<keyword evidence="2" id="KW-1015">Disulfide bond</keyword>
<organism evidence="6 7">
    <name type="scientific">Allacma fusca</name>
    <dbReference type="NCBI Taxonomy" id="39272"/>
    <lineage>
        <taxon>Eukaryota</taxon>
        <taxon>Metazoa</taxon>
        <taxon>Ecdysozoa</taxon>
        <taxon>Arthropoda</taxon>
        <taxon>Hexapoda</taxon>
        <taxon>Collembola</taxon>
        <taxon>Symphypleona</taxon>
        <taxon>Sminthuridae</taxon>
        <taxon>Allacma</taxon>
    </lineage>
</organism>
<keyword evidence="7" id="KW-1185">Reference proteome</keyword>
<keyword evidence="3" id="KW-0325">Glycoprotein</keyword>
<evidence type="ECO:0000256" key="2">
    <source>
        <dbReference type="ARBA" id="ARBA00023157"/>
    </source>
</evidence>